<dbReference type="HOGENOM" id="CLU_2264854_0_0_1"/>
<dbReference type="InParanoid" id="A0A067N6G0"/>
<accession>A0A067N6G0</accession>
<evidence type="ECO:0000313" key="1">
    <source>
        <dbReference type="EMBL" id="KDQ23628.1"/>
    </source>
</evidence>
<protein>
    <submittedName>
        <fullName evidence="1">Uncharacterized protein</fullName>
    </submittedName>
</protein>
<reference evidence="2" key="1">
    <citation type="journal article" date="2014" name="Proc. Natl. Acad. Sci. U.S.A.">
        <title>Extensive sampling of basidiomycete genomes demonstrates inadequacy of the white-rot/brown-rot paradigm for wood decay fungi.</title>
        <authorList>
            <person name="Riley R."/>
            <person name="Salamov A.A."/>
            <person name="Brown D.W."/>
            <person name="Nagy L.G."/>
            <person name="Floudas D."/>
            <person name="Held B.W."/>
            <person name="Levasseur A."/>
            <person name="Lombard V."/>
            <person name="Morin E."/>
            <person name="Otillar R."/>
            <person name="Lindquist E.A."/>
            <person name="Sun H."/>
            <person name="LaButti K.M."/>
            <person name="Schmutz J."/>
            <person name="Jabbour D."/>
            <person name="Luo H."/>
            <person name="Baker S.E."/>
            <person name="Pisabarro A.G."/>
            <person name="Walton J.D."/>
            <person name="Blanchette R.A."/>
            <person name="Henrissat B."/>
            <person name="Martin F."/>
            <person name="Cullen D."/>
            <person name="Hibbett D.S."/>
            <person name="Grigoriev I.V."/>
        </authorList>
    </citation>
    <scope>NUCLEOTIDE SEQUENCE [LARGE SCALE GENOMIC DNA]</scope>
    <source>
        <strain evidence="2">PC15</strain>
    </source>
</reference>
<dbReference type="GO" id="GO:0016020">
    <property type="term" value="C:membrane"/>
    <property type="evidence" value="ECO:0007669"/>
    <property type="project" value="InterPro"/>
</dbReference>
<dbReference type="Pfam" id="PF08015">
    <property type="entry name" value="Pheromone"/>
    <property type="match status" value="1"/>
</dbReference>
<dbReference type="EMBL" id="KL198012">
    <property type="protein sequence ID" value="KDQ23628.1"/>
    <property type="molecule type" value="Genomic_DNA"/>
</dbReference>
<gene>
    <name evidence="1" type="ORF">PLEOSDRAFT_1108113</name>
</gene>
<dbReference type="Proteomes" id="UP000027073">
    <property type="component" value="Unassembled WGS sequence"/>
</dbReference>
<dbReference type="VEuPathDB" id="FungiDB:PLEOSDRAFT_1108113"/>
<dbReference type="AlphaFoldDB" id="A0A067N6G0"/>
<dbReference type="InterPro" id="IPR012597">
    <property type="entry name" value="Pheromone"/>
</dbReference>
<evidence type="ECO:0000313" key="2">
    <source>
        <dbReference type="Proteomes" id="UP000027073"/>
    </source>
</evidence>
<proteinExistence type="predicted"/>
<name>A0A067N6G0_PLEO1</name>
<organism evidence="1 2">
    <name type="scientific">Pleurotus ostreatus (strain PC15)</name>
    <name type="common">Oyster mushroom</name>
    <dbReference type="NCBI Taxonomy" id="1137138"/>
    <lineage>
        <taxon>Eukaryota</taxon>
        <taxon>Fungi</taxon>
        <taxon>Dikarya</taxon>
        <taxon>Basidiomycota</taxon>
        <taxon>Agaricomycotina</taxon>
        <taxon>Agaricomycetes</taxon>
        <taxon>Agaricomycetidae</taxon>
        <taxon>Agaricales</taxon>
        <taxon>Pleurotineae</taxon>
        <taxon>Pleurotaceae</taxon>
        <taxon>Pleurotus</taxon>
    </lineage>
</organism>
<sequence>MEVSSLSLILAKMGGHFKKATLPCSDLHPQYSLSAHLPSFFKRIIVSPSPSFMDEFLTITIPEDDCSSWVLSSSSPEDEEEQEQLPVDFERRAGGATFWCTIA</sequence>
<dbReference type="GO" id="GO:0000772">
    <property type="term" value="F:mating pheromone activity"/>
    <property type="evidence" value="ECO:0007669"/>
    <property type="project" value="InterPro"/>
</dbReference>